<keyword evidence="9" id="KW-1185">Reference proteome</keyword>
<evidence type="ECO:0000313" key="9">
    <source>
        <dbReference type="Proteomes" id="UP000515163"/>
    </source>
</evidence>
<dbReference type="PANTHER" id="PTHR11969:SF99">
    <property type="entry name" value="MAX-BINDING PROTEIN MNT"/>
    <property type="match status" value="1"/>
</dbReference>
<dbReference type="PANTHER" id="PTHR11969">
    <property type="entry name" value="MAX DIMERIZATION, MAD"/>
    <property type="match status" value="1"/>
</dbReference>
<dbReference type="GeneID" id="116294056"/>
<organism evidence="9 10">
    <name type="scientific">Actinia tenebrosa</name>
    <name type="common">Australian red waratah sea anemone</name>
    <dbReference type="NCBI Taxonomy" id="6105"/>
    <lineage>
        <taxon>Eukaryota</taxon>
        <taxon>Metazoa</taxon>
        <taxon>Cnidaria</taxon>
        <taxon>Anthozoa</taxon>
        <taxon>Hexacorallia</taxon>
        <taxon>Actiniaria</taxon>
        <taxon>Actiniidae</taxon>
        <taxon>Actinia</taxon>
    </lineage>
</organism>
<dbReference type="InParanoid" id="A0A6P8HP82"/>
<dbReference type="SMART" id="SM00353">
    <property type="entry name" value="HLH"/>
    <property type="match status" value="1"/>
</dbReference>
<evidence type="ECO:0000256" key="3">
    <source>
        <dbReference type="ARBA" id="ARBA00023125"/>
    </source>
</evidence>
<dbReference type="Pfam" id="PF00010">
    <property type="entry name" value="HLH"/>
    <property type="match status" value="1"/>
</dbReference>
<evidence type="ECO:0000313" key="10">
    <source>
        <dbReference type="RefSeq" id="XP_031557446.1"/>
    </source>
</evidence>
<evidence type="ECO:0000256" key="2">
    <source>
        <dbReference type="ARBA" id="ARBA00023015"/>
    </source>
</evidence>
<accession>A0A6P8HP82</accession>
<feature type="region of interest" description="Disordered" evidence="7">
    <location>
        <begin position="40"/>
        <end position="69"/>
    </location>
</feature>
<feature type="compositionally biased region" description="Basic and acidic residues" evidence="7">
    <location>
        <begin position="301"/>
        <end position="312"/>
    </location>
</feature>
<evidence type="ECO:0000256" key="5">
    <source>
        <dbReference type="ARBA" id="ARBA00023242"/>
    </source>
</evidence>
<dbReference type="SUPFAM" id="SSF47459">
    <property type="entry name" value="HLH, helix-loop-helix DNA-binding domain"/>
    <property type="match status" value="1"/>
</dbReference>
<keyword evidence="3" id="KW-0238">DNA-binding</keyword>
<reference evidence="10" key="1">
    <citation type="submission" date="2025-08" db="UniProtKB">
        <authorList>
            <consortium name="RefSeq"/>
        </authorList>
    </citation>
    <scope>IDENTIFICATION</scope>
    <source>
        <tissue evidence="10">Tentacle</tissue>
    </source>
</reference>
<feature type="compositionally biased region" description="Acidic residues" evidence="7">
    <location>
        <begin position="240"/>
        <end position="266"/>
    </location>
</feature>
<proteinExistence type="predicted"/>
<dbReference type="InterPro" id="IPR011598">
    <property type="entry name" value="bHLH_dom"/>
</dbReference>
<feature type="coiled-coil region" evidence="6">
    <location>
        <begin position="108"/>
        <end position="142"/>
    </location>
</feature>
<feature type="region of interest" description="Disordered" evidence="7">
    <location>
        <begin position="144"/>
        <end position="362"/>
    </location>
</feature>
<dbReference type="KEGG" id="aten:116294056"/>
<evidence type="ECO:0000256" key="7">
    <source>
        <dbReference type="SAM" id="MobiDB-lite"/>
    </source>
</evidence>
<comment type="subcellular location">
    <subcellularLocation>
        <location evidence="1">Nucleus</location>
    </subcellularLocation>
</comment>
<feature type="compositionally biased region" description="Polar residues" evidence="7">
    <location>
        <begin position="192"/>
        <end position="206"/>
    </location>
</feature>
<dbReference type="InterPro" id="IPR036638">
    <property type="entry name" value="HLH_DNA-bd_sf"/>
</dbReference>
<dbReference type="RefSeq" id="XP_031557446.1">
    <property type="nucleotide sequence ID" value="XM_031701586.1"/>
</dbReference>
<feature type="compositionally biased region" description="Basic and acidic residues" evidence="7">
    <location>
        <begin position="40"/>
        <end position="51"/>
    </location>
</feature>
<evidence type="ECO:0000256" key="6">
    <source>
        <dbReference type="SAM" id="Coils"/>
    </source>
</evidence>
<dbReference type="GO" id="GO:0000978">
    <property type="term" value="F:RNA polymerase II cis-regulatory region sequence-specific DNA binding"/>
    <property type="evidence" value="ECO:0007669"/>
    <property type="project" value="TreeGrafter"/>
</dbReference>
<dbReference type="OrthoDB" id="5981879at2759"/>
<feature type="compositionally biased region" description="Low complexity" evidence="7">
    <location>
        <begin position="215"/>
        <end position="225"/>
    </location>
</feature>
<keyword evidence="4" id="KW-0804">Transcription</keyword>
<dbReference type="GO" id="GO:0005634">
    <property type="term" value="C:nucleus"/>
    <property type="evidence" value="ECO:0007669"/>
    <property type="project" value="UniProtKB-SubCell"/>
</dbReference>
<keyword evidence="5" id="KW-0539">Nucleus</keyword>
<feature type="compositionally biased region" description="Low complexity" evidence="7">
    <location>
        <begin position="150"/>
        <end position="182"/>
    </location>
</feature>
<feature type="domain" description="BHLH" evidence="8">
    <location>
        <begin position="60"/>
        <end position="111"/>
    </location>
</feature>
<dbReference type="GO" id="GO:0000981">
    <property type="term" value="F:DNA-binding transcription factor activity, RNA polymerase II-specific"/>
    <property type="evidence" value="ECO:0007669"/>
    <property type="project" value="TreeGrafter"/>
</dbReference>
<dbReference type="GO" id="GO:0046983">
    <property type="term" value="F:protein dimerization activity"/>
    <property type="evidence" value="ECO:0007669"/>
    <property type="project" value="InterPro"/>
</dbReference>
<gene>
    <name evidence="10" type="primary">LOC116294056</name>
</gene>
<dbReference type="AlphaFoldDB" id="A0A6P8HP82"/>
<keyword evidence="2" id="KW-0805">Transcription regulation</keyword>
<dbReference type="PROSITE" id="PS50888">
    <property type="entry name" value="BHLH"/>
    <property type="match status" value="1"/>
</dbReference>
<feature type="compositionally biased region" description="Basic residues" evidence="7">
    <location>
        <begin position="313"/>
        <end position="324"/>
    </location>
</feature>
<protein>
    <submittedName>
        <fullName evidence="10">Max dimerization protein 3-like</fullName>
    </submittedName>
</protein>
<name>A0A6P8HP82_ACTTE</name>
<evidence type="ECO:0000256" key="1">
    <source>
        <dbReference type="ARBA" id="ARBA00004123"/>
    </source>
</evidence>
<dbReference type="Proteomes" id="UP000515163">
    <property type="component" value="Unplaced"/>
</dbReference>
<sequence>MSLDTLLKAAEFVELSSGPKKKENLSNARGNHPNNVYADRRRVVSESEAAERRRRPGGAGTRETHNKLEKNRRAHLKECFDILKKQVPSLEEKKTSNLNILRGALKYIQNMKKQEQEYATECDALKMNQKSLEERLNALKSNTKIKTEQKSSSSETIDSEVSQASSSSVQTLSATTAAAKTTGESRTLPISVATQTPSSSQLGTSVNEEDDEVSTTRISTSSTDTGGEGDESEHKLSTFDDNEDEKTDTDEGLSIDEEDIDQDIEIDVVGGQDDCPSTENLHSAVKEKSAHSNKMNGEVEEGSKRKVEEIPKGRYHNIKSRKRSKSEAAVKNEEDSDYDENTKEEPKAKIQACARKFRSSTI</sequence>
<keyword evidence="6" id="KW-0175">Coiled coil</keyword>
<evidence type="ECO:0000256" key="4">
    <source>
        <dbReference type="ARBA" id="ARBA00023163"/>
    </source>
</evidence>
<evidence type="ECO:0000259" key="8">
    <source>
        <dbReference type="PROSITE" id="PS50888"/>
    </source>
</evidence>
<dbReference type="Gene3D" id="4.10.280.10">
    <property type="entry name" value="Helix-loop-helix DNA-binding domain"/>
    <property type="match status" value="1"/>
</dbReference>